<dbReference type="GO" id="GO:0051087">
    <property type="term" value="F:protein-folding chaperone binding"/>
    <property type="evidence" value="ECO:0007669"/>
    <property type="project" value="InterPro"/>
</dbReference>
<dbReference type="InterPro" id="IPR001623">
    <property type="entry name" value="DnaJ_domain"/>
</dbReference>
<dbReference type="PANTHER" id="PTHR14021:SF15">
    <property type="entry name" value="IRON-SULFUR CLUSTER CO-CHAPERONE PROTEIN HSCB"/>
    <property type="match status" value="1"/>
</dbReference>
<accession>Q6BYU1</accession>
<organism evidence="4 5">
    <name type="scientific">Debaryomyces hansenii (strain ATCC 36239 / CBS 767 / BCRC 21394 / JCM 1990 / NBRC 0083 / IGC 2968)</name>
    <name type="common">Yeast</name>
    <name type="synonym">Torulaspora hansenii</name>
    <dbReference type="NCBI Taxonomy" id="284592"/>
    <lineage>
        <taxon>Eukaryota</taxon>
        <taxon>Fungi</taxon>
        <taxon>Dikarya</taxon>
        <taxon>Ascomycota</taxon>
        <taxon>Saccharomycotina</taxon>
        <taxon>Pichiomycetes</taxon>
        <taxon>Debaryomycetaceae</taxon>
        <taxon>Debaryomyces</taxon>
    </lineage>
</organism>
<dbReference type="OrthoDB" id="448954at2759"/>
<evidence type="ECO:0000313" key="5">
    <source>
        <dbReference type="Proteomes" id="UP000000599"/>
    </source>
</evidence>
<evidence type="ECO:0000313" key="4">
    <source>
        <dbReference type="EMBL" id="CAG84584.2"/>
    </source>
</evidence>
<dbReference type="GO" id="GO:0051259">
    <property type="term" value="P:protein complex oligomerization"/>
    <property type="evidence" value="ECO:0007669"/>
    <property type="project" value="InterPro"/>
</dbReference>
<dbReference type="GeneID" id="2899823"/>
<evidence type="ECO:0000256" key="1">
    <source>
        <dbReference type="ARBA" id="ARBA00010476"/>
    </source>
</evidence>
<name>Q6BYU1_DEBHA</name>
<dbReference type="OMA" id="TVELKYW"/>
<dbReference type="FunCoup" id="Q6BYU1">
    <property type="interactions" value="365"/>
</dbReference>
<dbReference type="Proteomes" id="UP000000599">
    <property type="component" value="Chromosome A"/>
</dbReference>
<dbReference type="SUPFAM" id="SSF47144">
    <property type="entry name" value="HSC20 (HSCB), C-terminal oligomerisation domain"/>
    <property type="match status" value="1"/>
</dbReference>
<dbReference type="Pfam" id="PF07743">
    <property type="entry name" value="HSCB_C"/>
    <property type="match status" value="1"/>
</dbReference>
<sequence>MLRKACTYVPRVGTGLVNSRFYSNATTIKSYFDLFPQTFPDHGPPNESFMINPRRLRREYRTLQSEHHPDIVIGSAALSKSGDNGVDDKFSSLLNKAYSTISNPYSRIAHLIEVNHPDHLDITQDDISKRLISDFQSSSDERSMEYKNMLMMVLEAHESLELATQDQDLEALSEENDERIVESEEAIGKLLETKPLNWNGIMMEAVRLKYWINIQKGIKDWEPGKPVNITH</sequence>
<dbReference type="SUPFAM" id="SSF46565">
    <property type="entry name" value="Chaperone J-domain"/>
    <property type="match status" value="1"/>
</dbReference>
<reference evidence="4 5" key="1">
    <citation type="journal article" date="2004" name="Nature">
        <title>Genome evolution in yeasts.</title>
        <authorList>
            <consortium name="Genolevures"/>
            <person name="Dujon B."/>
            <person name="Sherman D."/>
            <person name="Fischer G."/>
            <person name="Durrens P."/>
            <person name="Casaregola S."/>
            <person name="Lafontaine I."/>
            <person name="de Montigny J."/>
            <person name="Marck C."/>
            <person name="Neuveglise C."/>
            <person name="Talla E."/>
            <person name="Goffard N."/>
            <person name="Frangeul L."/>
            <person name="Aigle M."/>
            <person name="Anthouard V."/>
            <person name="Babour A."/>
            <person name="Barbe V."/>
            <person name="Barnay S."/>
            <person name="Blanchin S."/>
            <person name="Beckerich J.M."/>
            <person name="Beyne E."/>
            <person name="Bleykasten C."/>
            <person name="Boisrame A."/>
            <person name="Boyer J."/>
            <person name="Cattolico L."/>
            <person name="Confanioleri F."/>
            <person name="de Daruvar A."/>
            <person name="Despons L."/>
            <person name="Fabre E."/>
            <person name="Fairhead C."/>
            <person name="Ferry-Dumazet H."/>
            <person name="Groppi A."/>
            <person name="Hantraye F."/>
            <person name="Hennequin C."/>
            <person name="Jauniaux N."/>
            <person name="Joyet P."/>
            <person name="Kachouri R."/>
            <person name="Kerrest A."/>
            <person name="Koszul R."/>
            <person name="Lemaire M."/>
            <person name="Lesur I."/>
            <person name="Ma L."/>
            <person name="Muller H."/>
            <person name="Nicaud J.M."/>
            <person name="Nikolski M."/>
            <person name="Oztas S."/>
            <person name="Ozier-Kalogeropoulos O."/>
            <person name="Pellenz S."/>
            <person name="Potier S."/>
            <person name="Richard G.F."/>
            <person name="Straub M.L."/>
            <person name="Suleau A."/>
            <person name="Swennene D."/>
            <person name="Tekaia F."/>
            <person name="Wesolowski-Louvel M."/>
            <person name="Westhof E."/>
            <person name="Wirth B."/>
            <person name="Zeniou-Meyer M."/>
            <person name="Zivanovic I."/>
            <person name="Bolotin-Fukuhara M."/>
            <person name="Thierry A."/>
            <person name="Bouchier C."/>
            <person name="Caudron B."/>
            <person name="Scarpelli C."/>
            <person name="Gaillardin C."/>
            <person name="Weissenbach J."/>
            <person name="Wincker P."/>
            <person name="Souciet J.L."/>
        </authorList>
    </citation>
    <scope>NUCLEOTIDE SEQUENCE [LARGE SCALE GENOMIC DNA]</scope>
    <source>
        <strain evidence="5">ATCC 36239 / CBS 767 / BCRC 21394 / JCM 1990 / NBRC 0083 / IGC 2968</strain>
    </source>
</reference>
<dbReference type="VEuPathDB" id="FungiDB:DEHA2A06974g"/>
<dbReference type="GO" id="GO:0005739">
    <property type="term" value="C:mitochondrion"/>
    <property type="evidence" value="ECO:0007669"/>
    <property type="project" value="TreeGrafter"/>
</dbReference>
<dbReference type="RefSeq" id="XP_456628.2">
    <property type="nucleotide sequence ID" value="XM_456628.1"/>
</dbReference>
<keyword evidence="5" id="KW-1185">Reference proteome</keyword>
<dbReference type="GO" id="GO:0001671">
    <property type="term" value="F:ATPase activator activity"/>
    <property type="evidence" value="ECO:0007669"/>
    <property type="project" value="InterPro"/>
</dbReference>
<dbReference type="InterPro" id="IPR009073">
    <property type="entry name" value="HscB_oligo_C"/>
</dbReference>
<dbReference type="EMBL" id="CR382133">
    <property type="protein sequence ID" value="CAG84584.2"/>
    <property type="molecule type" value="Genomic_DNA"/>
</dbReference>
<dbReference type="InterPro" id="IPR004640">
    <property type="entry name" value="HscB"/>
</dbReference>
<dbReference type="CDD" id="cd06257">
    <property type="entry name" value="DnaJ"/>
    <property type="match status" value="1"/>
</dbReference>
<dbReference type="STRING" id="284592.Q6BYU1"/>
<dbReference type="GO" id="GO:0044571">
    <property type="term" value="P:[2Fe-2S] cluster assembly"/>
    <property type="evidence" value="ECO:0007669"/>
    <property type="project" value="InterPro"/>
</dbReference>
<feature type="domain" description="Co-chaperone HscB C-terminal oligomerisation" evidence="3">
    <location>
        <begin position="147"/>
        <end position="219"/>
    </location>
</feature>
<keyword evidence="2" id="KW-0143">Chaperone</keyword>
<evidence type="ECO:0000259" key="3">
    <source>
        <dbReference type="Pfam" id="PF07743"/>
    </source>
</evidence>
<protein>
    <submittedName>
        <fullName evidence="4">DEHA2A06974p</fullName>
    </submittedName>
</protein>
<dbReference type="Gene3D" id="1.10.287.110">
    <property type="entry name" value="DnaJ domain"/>
    <property type="match status" value="1"/>
</dbReference>
<proteinExistence type="inferred from homology"/>
<gene>
    <name evidence="4" type="ordered locus">DEHA2A06974g</name>
</gene>
<dbReference type="HOGENOM" id="CLU_068529_1_1_1"/>
<dbReference type="InterPro" id="IPR036869">
    <property type="entry name" value="J_dom_sf"/>
</dbReference>
<dbReference type="NCBIfam" id="TIGR00714">
    <property type="entry name" value="hscB"/>
    <property type="match status" value="1"/>
</dbReference>
<dbReference type="InParanoid" id="Q6BYU1"/>
<dbReference type="Gene3D" id="1.20.1280.20">
    <property type="entry name" value="HscB, C-terminal domain"/>
    <property type="match status" value="1"/>
</dbReference>
<comment type="similarity">
    <text evidence="1">Belongs to the HscB family.</text>
</comment>
<dbReference type="eggNOG" id="KOG3192">
    <property type="taxonomic scope" value="Eukaryota"/>
</dbReference>
<dbReference type="AlphaFoldDB" id="Q6BYU1"/>
<dbReference type="InterPro" id="IPR036386">
    <property type="entry name" value="HscB_C_sf"/>
</dbReference>
<evidence type="ECO:0000256" key="2">
    <source>
        <dbReference type="ARBA" id="ARBA00023186"/>
    </source>
</evidence>
<dbReference type="PANTHER" id="PTHR14021">
    <property type="entry name" value="IRON-SULFUR CLUSTER CO-CHAPERONE PROTEIN HSCB"/>
    <property type="match status" value="1"/>
</dbReference>
<dbReference type="KEGG" id="dha:DEHA2A06974g"/>